<dbReference type="EMBL" id="JBHSZQ010000011">
    <property type="protein sequence ID" value="MFC7125942.1"/>
    <property type="molecule type" value="Genomic_DNA"/>
</dbReference>
<comment type="caution">
    <text evidence="1">The sequence shown here is derived from an EMBL/GenBank/DDBJ whole genome shotgun (WGS) entry which is preliminary data.</text>
</comment>
<evidence type="ECO:0000313" key="1">
    <source>
        <dbReference type="EMBL" id="MFC7125942.1"/>
    </source>
</evidence>
<dbReference type="Proteomes" id="UP001596414">
    <property type="component" value="Unassembled WGS sequence"/>
</dbReference>
<protein>
    <recommendedName>
        <fullName evidence="3">MBL fold metallo-hydrolase</fullName>
    </recommendedName>
</protein>
<name>A0ABD5XC23_9EURY</name>
<proteinExistence type="predicted"/>
<gene>
    <name evidence="1" type="ORF">ACFQJ7_07790</name>
</gene>
<dbReference type="InterPro" id="IPR036866">
    <property type="entry name" value="RibonucZ/Hydroxyglut_hydro"/>
</dbReference>
<sequence>MTMYNRSTAGRARVVGEWSDAVSWISYPDEDGKRASHAIRTDEGVWILDPLDAPNVDDLVADLGDVAGVAVLSCYHARDADTVARRHDVPVHVPEWMGRIAERLDTPVKRYTLAPGGSETGFHTFLCRPFPGWQEVFLYHDPTETLVIPDSLGTCDQNRIRDERLGLVTLCRLRPPKQLRGLNPNRILVGHGEPIDKDAATALDTALDAGPLSFPKAFVEHGPESIRSMLEALR</sequence>
<evidence type="ECO:0000313" key="2">
    <source>
        <dbReference type="Proteomes" id="UP001596414"/>
    </source>
</evidence>
<reference evidence="1 2" key="1">
    <citation type="journal article" date="2014" name="Int. J. Syst. Evol. Microbiol.">
        <title>Complete genome sequence of Corynebacterium casei LMG S-19264T (=DSM 44701T), isolated from a smear-ripened cheese.</title>
        <authorList>
            <consortium name="US DOE Joint Genome Institute (JGI-PGF)"/>
            <person name="Walter F."/>
            <person name="Albersmeier A."/>
            <person name="Kalinowski J."/>
            <person name="Ruckert C."/>
        </authorList>
    </citation>
    <scope>NUCLEOTIDE SEQUENCE [LARGE SCALE GENOMIC DNA]</scope>
    <source>
        <strain evidence="1 2">CGMCC 4.7215</strain>
    </source>
</reference>
<dbReference type="AlphaFoldDB" id="A0ABD5XC23"/>
<dbReference type="Gene3D" id="3.60.15.10">
    <property type="entry name" value="Ribonuclease Z/Hydroxyacylglutathione hydrolase-like"/>
    <property type="match status" value="1"/>
</dbReference>
<dbReference type="SUPFAM" id="SSF56281">
    <property type="entry name" value="Metallo-hydrolase/oxidoreductase"/>
    <property type="match status" value="1"/>
</dbReference>
<accession>A0ABD5XC23</accession>
<evidence type="ECO:0008006" key="3">
    <source>
        <dbReference type="Google" id="ProtNLM"/>
    </source>
</evidence>
<organism evidence="1 2">
    <name type="scientific">Halovenus rubra</name>
    <dbReference type="NCBI Taxonomy" id="869890"/>
    <lineage>
        <taxon>Archaea</taxon>
        <taxon>Methanobacteriati</taxon>
        <taxon>Methanobacteriota</taxon>
        <taxon>Stenosarchaea group</taxon>
        <taxon>Halobacteria</taxon>
        <taxon>Halobacteriales</taxon>
        <taxon>Haloarculaceae</taxon>
        <taxon>Halovenus</taxon>
    </lineage>
</organism>
<dbReference type="RefSeq" id="WP_267638094.1">
    <property type="nucleotide sequence ID" value="NZ_JAODIY010000011.1"/>
</dbReference>